<accession>A0A6G0Z5S2</accession>
<evidence type="ECO:0000256" key="1">
    <source>
        <dbReference type="SAM" id="Phobius"/>
    </source>
</evidence>
<dbReference type="AlphaFoldDB" id="A0A6G0Z5S2"/>
<keyword evidence="1" id="KW-0812">Transmembrane</keyword>
<comment type="caution">
    <text evidence="2">The sequence shown here is derived from an EMBL/GenBank/DDBJ whole genome shotgun (WGS) entry which is preliminary data.</text>
</comment>
<name>A0A6G0Z5S2_APHCR</name>
<feature type="transmembrane region" description="Helical" evidence="1">
    <location>
        <begin position="12"/>
        <end position="33"/>
    </location>
</feature>
<keyword evidence="1" id="KW-0472">Membrane</keyword>
<dbReference type="Proteomes" id="UP000478052">
    <property type="component" value="Unassembled WGS sequence"/>
</dbReference>
<protein>
    <submittedName>
        <fullName evidence="2">Uncharacterized protein</fullName>
    </submittedName>
</protein>
<evidence type="ECO:0000313" key="2">
    <source>
        <dbReference type="EMBL" id="KAF0766046.1"/>
    </source>
</evidence>
<proteinExistence type="predicted"/>
<keyword evidence="3" id="KW-1185">Reference proteome</keyword>
<dbReference type="EMBL" id="VUJU01001276">
    <property type="protein sequence ID" value="KAF0766046.1"/>
    <property type="molecule type" value="Genomic_DNA"/>
</dbReference>
<reference evidence="2 3" key="1">
    <citation type="submission" date="2019-08" db="EMBL/GenBank/DDBJ databases">
        <title>Whole genome of Aphis craccivora.</title>
        <authorList>
            <person name="Voronova N.V."/>
            <person name="Shulinski R.S."/>
            <person name="Bandarenka Y.V."/>
            <person name="Zhorov D.G."/>
            <person name="Warner D."/>
        </authorList>
    </citation>
    <scope>NUCLEOTIDE SEQUENCE [LARGE SCALE GENOMIC DNA]</scope>
    <source>
        <strain evidence="2">180601</strain>
        <tissue evidence="2">Whole Body</tissue>
    </source>
</reference>
<feature type="transmembrane region" description="Helical" evidence="1">
    <location>
        <begin position="39"/>
        <end position="56"/>
    </location>
</feature>
<evidence type="ECO:0000313" key="3">
    <source>
        <dbReference type="Proteomes" id="UP000478052"/>
    </source>
</evidence>
<organism evidence="2 3">
    <name type="scientific">Aphis craccivora</name>
    <name type="common">Cowpea aphid</name>
    <dbReference type="NCBI Taxonomy" id="307492"/>
    <lineage>
        <taxon>Eukaryota</taxon>
        <taxon>Metazoa</taxon>
        <taxon>Ecdysozoa</taxon>
        <taxon>Arthropoda</taxon>
        <taxon>Hexapoda</taxon>
        <taxon>Insecta</taxon>
        <taxon>Pterygota</taxon>
        <taxon>Neoptera</taxon>
        <taxon>Paraneoptera</taxon>
        <taxon>Hemiptera</taxon>
        <taxon>Sternorrhyncha</taxon>
        <taxon>Aphidomorpha</taxon>
        <taxon>Aphidoidea</taxon>
        <taxon>Aphididae</taxon>
        <taxon>Aphidini</taxon>
        <taxon>Aphis</taxon>
        <taxon>Aphis</taxon>
    </lineage>
</organism>
<sequence>MIYENNYIIQVFYILHNCVVDIFDIFSVTFFSIKYATKQVYFFLLFFTLFWKLYLVL</sequence>
<gene>
    <name evidence="2" type="ORF">FWK35_00007860</name>
</gene>
<keyword evidence="1" id="KW-1133">Transmembrane helix</keyword>